<feature type="domain" description="Reverse transcriptase Ty1/copia-type" evidence="1">
    <location>
        <begin position="21"/>
        <end position="110"/>
    </location>
</feature>
<accession>A0AAV0GBF3</accession>
<protein>
    <recommendedName>
        <fullName evidence="1">Reverse transcriptase Ty1/copia-type domain-containing protein</fullName>
    </recommendedName>
</protein>
<comment type="caution">
    <text evidence="2">The sequence shown here is derived from an EMBL/GenBank/DDBJ whole genome shotgun (WGS) entry which is preliminary data.</text>
</comment>
<dbReference type="InterPro" id="IPR013103">
    <property type="entry name" value="RVT_2"/>
</dbReference>
<proteinExistence type="predicted"/>
<dbReference type="AlphaFoldDB" id="A0AAV0GBF3"/>
<gene>
    <name evidence="2" type="ORF">CEPIT_LOCUS42078</name>
</gene>
<dbReference type="Pfam" id="PF07727">
    <property type="entry name" value="RVT_2"/>
    <property type="match status" value="1"/>
</dbReference>
<dbReference type="Proteomes" id="UP001152523">
    <property type="component" value="Unassembled WGS sequence"/>
</dbReference>
<evidence type="ECO:0000313" key="3">
    <source>
        <dbReference type="Proteomes" id="UP001152523"/>
    </source>
</evidence>
<evidence type="ECO:0000313" key="2">
    <source>
        <dbReference type="EMBL" id="CAH9145257.1"/>
    </source>
</evidence>
<name>A0AAV0GBF3_9ASTE</name>
<dbReference type="EMBL" id="CAMAPF010001073">
    <property type="protein sequence ID" value="CAH9145257.1"/>
    <property type="molecule type" value="Genomic_DNA"/>
</dbReference>
<reference evidence="2" key="1">
    <citation type="submission" date="2022-07" db="EMBL/GenBank/DDBJ databases">
        <authorList>
            <person name="Macas J."/>
            <person name="Novak P."/>
            <person name="Neumann P."/>
        </authorList>
    </citation>
    <scope>NUCLEOTIDE SEQUENCE</scope>
</reference>
<sequence>MRQKFPLVKLKDYTTHTVTSNSSSPVLPASSLSSAVAVSKNWELHQIYVHNAFLHGDLKEEVYMTLPPSFQTADSELVCRLRKSLYGLKQAPRCWFAKLVQALKGYGFSQS</sequence>
<keyword evidence="3" id="KW-1185">Reference proteome</keyword>
<evidence type="ECO:0000259" key="1">
    <source>
        <dbReference type="Pfam" id="PF07727"/>
    </source>
</evidence>
<organism evidence="2 3">
    <name type="scientific">Cuscuta epithymum</name>
    <dbReference type="NCBI Taxonomy" id="186058"/>
    <lineage>
        <taxon>Eukaryota</taxon>
        <taxon>Viridiplantae</taxon>
        <taxon>Streptophyta</taxon>
        <taxon>Embryophyta</taxon>
        <taxon>Tracheophyta</taxon>
        <taxon>Spermatophyta</taxon>
        <taxon>Magnoliopsida</taxon>
        <taxon>eudicotyledons</taxon>
        <taxon>Gunneridae</taxon>
        <taxon>Pentapetalae</taxon>
        <taxon>asterids</taxon>
        <taxon>lamiids</taxon>
        <taxon>Solanales</taxon>
        <taxon>Convolvulaceae</taxon>
        <taxon>Cuscuteae</taxon>
        <taxon>Cuscuta</taxon>
        <taxon>Cuscuta subgen. Cuscuta</taxon>
    </lineage>
</organism>